<dbReference type="AlphaFoldDB" id="A0A150LKK4"/>
<dbReference type="Proteomes" id="UP000075455">
    <property type="component" value="Unassembled WGS sequence"/>
</dbReference>
<reference evidence="1 2" key="1">
    <citation type="submission" date="2016-01" db="EMBL/GenBank/DDBJ databases">
        <title>Draft Genome Sequences of Seven Thermophilic Sporeformers Isolated from Foods.</title>
        <authorList>
            <person name="Berendsen E.M."/>
            <person name="Wells-Bennik M.H."/>
            <person name="Krawcyk A.O."/>
            <person name="De Jong A."/>
            <person name="Holsappel S."/>
            <person name="Eijlander R.T."/>
            <person name="Kuipers O.P."/>
        </authorList>
    </citation>
    <scope>NUCLEOTIDE SEQUENCE [LARGE SCALE GENOMIC DNA]</scope>
    <source>
        <strain evidence="1 2">B4119</strain>
    </source>
</reference>
<gene>
    <name evidence="1" type="ORF">B4119_1949</name>
</gene>
<evidence type="ECO:0000313" key="2">
    <source>
        <dbReference type="Proteomes" id="UP000075455"/>
    </source>
</evidence>
<dbReference type="EMBL" id="LQYS01000058">
    <property type="protein sequence ID" value="KYD12795.1"/>
    <property type="molecule type" value="Genomic_DNA"/>
</dbReference>
<proteinExistence type="predicted"/>
<comment type="caution">
    <text evidence="1">The sequence shown here is derived from an EMBL/GenBank/DDBJ whole genome shotgun (WGS) entry which is preliminary data.</text>
</comment>
<accession>A0A150LKK4</accession>
<dbReference type="STRING" id="81408.B4119_1949"/>
<evidence type="ECO:0000313" key="1">
    <source>
        <dbReference type="EMBL" id="KYD12795.1"/>
    </source>
</evidence>
<name>A0A150LKK4_9BACL</name>
<protein>
    <submittedName>
        <fullName evidence="1">Uncharacterized protein</fullName>
    </submittedName>
</protein>
<organism evidence="1 2">
    <name type="scientific">Saccharococcus caldoxylosilyticus</name>
    <dbReference type="NCBI Taxonomy" id="81408"/>
    <lineage>
        <taxon>Bacteria</taxon>
        <taxon>Bacillati</taxon>
        <taxon>Bacillota</taxon>
        <taxon>Bacilli</taxon>
        <taxon>Bacillales</taxon>
        <taxon>Anoxybacillaceae</taxon>
        <taxon>Saccharococcus</taxon>
    </lineage>
</organism>
<dbReference type="RefSeq" id="WP_061579620.1">
    <property type="nucleotide sequence ID" value="NZ_LQYS01000058.1"/>
</dbReference>
<dbReference type="PATRIC" id="fig|81408.3.peg.3948"/>
<sequence>MDFEQAFNEFVYNRVEQIMLNDENIELQTLYKELDRSFKKLQINEKDFDDLQRTIFCLIDSLILLAYKQALSDTISFMLTTKEAKKRLGVTD</sequence>